<protein>
    <submittedName>
        <fullName evidence="1">Uncharacterized protein</fullName>
    </submittedName>
</protein>
<sequence>MLDLTKLGLSTNILRFGSNGLACSISGFNSIQQVWTYLGRNYLQMNASRTHPRSLNELEQDLLRECSLLPSLVSYNLIGLWKIIALQLGDGTMKD</sequence>
<name>A0A4Y2NHQ2_ARAVE</name>
<reference evidence="1 2" key="1">
    <citation type="journal article" date="2019" name="Sci. Rep.">
        <title>Orb-weaving spider Araneus ventricosus genome elucidates the spidroin gene catalogue.</title>
        <authorList>
            <person name="Kono N."/>
            <person name="Nakamura H."/>
            <person name="Ohtoshi R."/>
            <person name="Moran D.A.P."/>
            <person name="Shinohara A."/>
            <person name="Yoshida Y."/>
            <person name="Fujiwara M."/>
            <person name="Mori M."/>
            <person name="Tomita M."/>
            <person name="Arakawa K."/>
        </authorList>
    </citation>
    <scope>NUCLEOTIDE SEQUENCE [LARGE SCALE GENOMIC DNA]</scope>
</reference>
<accession>A0A4Y2NHQ2</accession>
<dbReference type="Proteomes" id="UP000499080">
    <property type="component" value="Unassembled WGS sequence"/>
</dbReference>
<proteinExistence type="predicted"/>
<gene>
    <name evidence="1" type="ORF">AVEN_45186_1</name>
</gene>
<comment type="caution">
    <text evidence="1">The sequence shown here is derived from an EMBL/GenBank/DDBJ whole genome shotgun (WGS) entry which is preliminary data.</text>
</comment>
<organism evidence="1 2">
    <name type="scientific">Araneus ventricosus</name>
    <name type="common">Orbweaver spider</name>
    <name type="synonym">Epeira ventricosa</name>
    <dbReference type="NCBI Taxonomy" id="182803"/>
    <lineage>
        <taxon>Eukaryota</taxon>
        <taxon>Metazoa</taxon>
        <taxon>Ecdysozoa</taxon>
        <taxon>Arthropoda</taxon>
        <taxon>Chelicerata</taxon>
        <taxon>Arachnida</taxon>
        <taxon>Araneae</taxon>
        <taxon>Araneomorphae</taxon>
        <taxon>Entelegynae</taxon>
        <taxon>Araneoidea</taxon>
        <taxon>Araneidae</taxon>
        <taxon>Araneus</taxon>
    </lineage>
</organism>
<evidence type="ECO:0000313" key="1">
    <source>
        <dbReference type="EMBL" id="GBN37617.1"/>
    </source>
</evidence>
<evidence type="ECO:0000313" key="2">
    <source>
        <dbReference type="Proteomes" id="UP000499080"/>
    </source>
</evidence>
<dbReference type="EMBL" id="BGPR01009047">
    <property type="protein sequence ID" value="GBN37617.1"/>
    <property type="molecule type" value="Genomic_DNA"/>
</dbReference>
<keyword evidence="2" id="KW-1185">Reference proteome</keyword>
<dbReference type="AlphaFoldDB" id="A0A4Y2NHQ2"/>